<keyword evidence="2" id="KW-0472">Membrane</keyword>
<feature type="chain" id="PRO_5040834530" evidence="3">
    <location>
        <begin position="24"/>
        <end position="1461"/>
    </location>
</feature>
<feature type="compositionally biased region" description="Gly residues" evidence="1">
    <location>
        <begin position="825"/>
        <end position="842"/>
    </location>
</feature>
<feature type="region of interest" description="Disordered" evidence="1">
    <location>
        <begin position="108"/>
        <end position="127"/>
    </location>
</feature>
<dbReference type="Proteomes" id="UP001165080">
    <property type="component" value="Unassembled WGS sequence"/>
</dbReference>
<feature type="region of interest" description="Disordered" evidence="1">
    <location>
        <begin position="824"/>
        <end position="881"/>
    </location>
</feature>
<evidence type="ECO:0000313" key="5">
    <source>
        <dbReference type="Proteomes" id="UP001165080"/>
    </source>
</evidence>
<feature type="region of interest" description="Disordered" evidence="1">
    <location>
        <begin position="1088"/>
        <end position="1166"/>
    </location>
</feature>
<feature type="region of interest" description="Disordered" evidence="1">
    <location>
        <begin position="382"/>
        <end position="442"/>
    </location>
</feature>
<comment type="caution">
    <text evidence="4">The sequence shown here is derived from an EMBL/GenBank/DDBJ whole genome shotgun (WGS) entry which is preliminary data.</text>
</comment>
<feature type="region of interest" description="Disordered" evidence="1">
    <location>
        <begin position="1438"/>
        <end position="1461"/>
    </location>
</feature>
<name>A0A9W6F2X1_9CHLO</name>
<accession>A0A9W6F2X1</accession>
<feature type="compositionally biased region" description="Polar residues" evidence="1">
    <location>
        <begin position="872"/>
        <end position="881"/>
    </location>
</feature>
<sequence length="1461" mass="147843">MSAPLPPGLVSRLVLATLPLSAAVLRRGPPALLTLSKAVLRPLLAGIWPQQLPFGRTVRRVSAEGAAADSSGSDRQLLTSLPQLAVMLWPLLLYVLLHRATSRVCLRSSQGRRQPSSPSSGPLRRRRRAEVPCPLQQPQQSSDLICEHYDGAGASGGLRIALGVLRAAAVAHCLVVVAALTCGALGVEAPGCLLIHTAVQWHSLLLLQAVLVAAMALMRPNKGASRAALAAAPSTAPDLPTAVHALLGIGSAWLALRLALTATALAFAAVKPGWDIVPKTMQLSPPAAVTDGYGPLGALLQPLLPPGYGPGADLRVAAAGGILAVALHWVVLRAALAAALWGLLSTSGPKVQEVQAGVMLAAAAAPSSEARMLRHPPTAVIPPEVLPSVPPAERTAAGPPAGPLRIGKSRFSMSAPAFSTLSEDPKRPPSRQGGGHDQQELQPLQPPLAGLIRGSSAPVGRSISVGVADDAPERTFLVVSFDSSVEPTGEGQREGPEFASTRAWSQPARARGKARPQPQSAVMELLGGLIETTAAPSMLMLMEPPHGMSYERAVEVLTAGAAPAVEAIMNGRGVPQTAGGAAAVAEAPQGPVAAAVHPAVGGSGGASPSGGGSGGGTASADAVSGGRRFPSGRWLSYMTEVLCLRGCVELVLRLQYIRGELDDALLAAALAALKREMEQQLEEAAAAAEPTAEGAAAVAAAAPAFPSAPAGTSAATLSLMAPAGAAAAGGAAGGGGEAGEGGGALDVFSHELRGSPVTASSATAAASAVASAAPGAAARTEVPAAVATPDDAGNVATGISVSEPAARAVQLIALLEPPVVRLTAGRGGGGGGEDGGTDGAGGSDDEDFTAAAAGGTGDGFEADGGNDGVAGTSRQSGRGSLSTTARLHLYIRNGVDGDEAAAAAGGSGFAARTDVASLGTNATTDKATEMSATGAAAAVATRSSSSPLQPLQAPPSSVDVRVVVKQHGSMVAEVERLTVGYPKGASVSLDLSGLKEGDAVLVVLPCRQSPRQEEQSQAANTTSPLSGSVPHVPPLYLPIAVVPPAVAEELCGLMDKMEYEAAAARGPALLCELLSDTTRELLSQLLREGPTGGEEEEHPGPEEEEAQPRGAGADEEMAAAGSGHNRNNGGNEDQGESAAVGEDAGGGKGGIGSGGGVDGVVSGSEGPAGRLERFLRRGATPRHQRRVTALRAMLLGFSEPDMEEACTSFRCHHAQSWDLAVAVLNAVLAAVLMALTIGAGYGGGSGETVSWGPLGGGGGFLSRIWPPLPPWALVQLALCCGCLLLPPLVLEAWNGLYKPRLREPLLRAGHAVSLILLFAYVKWNGGPGEKMQLLRTGSALAALMVVTQPMSHSIHVRGSVGNWVVAAVVLALLFRAVTDGDAATVASAGTAPSSLSNNWAAWLPSAMVAASLVLTSVLLVAVRDVGWRMDFLGHGGREAEEHGETARRRWRELKGGEEEER</sequence>
<feature type="transmembrane region" description="Helical" evidence="2">
    <location>
        <begin position="1360"/>
        <end position="1377"/>
    </location>
</feature>
<organism evidence="4 5">
    <name type="scientific">Pleodorina starrii</name>
    <dbReference type="NCBI Taxonomy" id="330485"/>
    <lineage>
        <taxon>Eukaryota</taxon>
        <taxon>Viridiplantae</taxon>
        <taxon>Chlorophyta</taxon>
        <taxon>core chlorophytes</taxon>
        <taxon>Chlorophyceae</taxon>
        <taxon>CS clade</taxon>
        <taxon>Chlamydomonadales</taxon>
        <taxon>Volvocaceae</taxon>
        <taxon>Pleodorina</taxon>
    </lineage>
</organism>
<feature type="compositionally biased region" description="Low complexity" evidence="1">
    <location>
        <begin position="108"/>
        <end position="122"/>
    </location>
</feature>
<evidence type="ECO:0000256" key="2">
    <source>
        <dbReference type="SAM" id="Phobius"/>
    </source>
</evidence>
<feature type="region of interest" description="Disordered" evidence="1">
    <location>
        <begin position="598"/>
        <end position="623"/>
    </location>
</feature>
<feature type="signal peptide" evidence="3">
    <location>
        <begin position="1"/>
        <end position="23"/>
    </location>
</feature>
<feature type="compositionally biased region" description="Gly residues" evidence="1">
    <location>
        <begin position="1143"/>
        <end position="1158"/>
    </location>
</feature>
<keyword evidence="2" id="KW-0812">Transmembrane</keyword>
<keyword evidence="3" id="KW-0732">Signal</keyword>
<reference evidence="4 5" key="1">
    <citation type="journal article" date="2023" name="Commun. Biol.">
        <title>Reorganization of the ancestral sex-determining regions during the evolution of trioecy in Pleodorina starrii.</title>
        <authorList>
            <person name="Takahashi K."/>
            <person name="Suzuki S."/>
            <person name="Kawai-Toyooka H."/>
            <person name="Yamamoto K."/>
            <person name="Hamaji T."/>
            <person name="Ootsuki R."/>
            <person name="Yamaguchi H."/>
            <person name="Kawachi M."/>
            <person name="Higashiyama T."/>
            <person name="Nozaki H."/>
        </authorList>
    </citation>
    <scope>NUCLEOTIDE SEQUENCE [LARGE SCALE GENOMIC DNA]</scope>
    <source>
        <strain evidence="4 5">NIES-4479</strain>
    </source>
</reference>
<dbReference type="EMBL" id="BRXU01000010">
    <property type="protein sequence ID" value="GLC54417.1"/>
    <property type="molecule type" value="Genomic_DNA"/>
</dbReference>
<feature type="region of interest" description="Disordered" evidence="1">
    <location>
        <begin position="485"/>
        <end position="519"/>
    </location>
</feature>
<feature type="compositionally biased region" description="Polar residues" evidence="1">
    <location>
        <begin position="1015"/>
        <end position="1026"/>
    </location>
</feature>
<feature type="transmembrane region" description="Helical" evidence="2">
    <location>
        <begin position="1271"/>
        <end position="1293"/>
    </location>
</feature>
<feature type="region of interest" description="Disordered" evidence="1">
    <location>
        <begin position="1010"/>
        <end position="1029"/>
    </location>
</feature>
<protein>
    <submittedName>
        <fullName evidence="4">Uncharacterized protein</fullName>
    </submittedName>
</protein>
<evidence type="ECO:0000256" key="1">
    <source>
        <dbReference type="SAM" id="MobiDB-lite"/>
    </source>
</evidence>
<proteinExistence type="predicted"/>
<feature type="compositionally biased region" description="Gly residues" evidence="1">
    <location>
        <begin position="601"/>
        <end position="617"/>
    </location>
</feature>
<evidence type="ECO:0000313" key="4">
    <source>
        <dbReference type="EMBL" id="GLC54417.1"/>
    </source>
</evidence>
<feature type="transmembrane region" description="Helical" evidence="2">
    <location>
        <begin position="1399"/>
        <end position="1422"/>
    </location>
</feature>
<evidence type="ECO:0000256" key="3">
    <source>
        <dbReference type="SAM" id="SignalP"/>
    </source>
</evidence>
<keyword evidence="2" id="KW-1133">Transmembrane helix</keyword>
<gene>
    <name evidence="4" type="primary">PLEST005090</name>
    <name evidence="4" type="ORF">PLESTB_000861400</name>
</gene>
<feature type="compositionally biased region" description="Acidic residues" evidence="1">
    <location>
        <begin position="1093"/>
        <end position="1105"/>
    </location>
</feature>
<keyword evidence="5" id="KW-1185">Reference proteome</keyword>